<feature type="region of interest" description="Disordered" evidence="1">
    <location>
        <begin position="1"/>
        <end position="162"/>
    </location>
</feature>
<protein>
    <submittedName>
        <fullName evidence="2">Uncharacterized protein</fullName>
    </submittedName>
</protein>
<dbReference type="AlphaFoldDB" id="A0A8T0T1R4"/>
<comment type="caution">
    <text evidence="2">The sequence shown here is derived from an EMBL/GenBank/DDBJ whole genome shotgun (WGS) entry which is preliminary data.</text>
</comment>
<evidence type="ECO:0000313" key="3">
    <source>
        <dbReference type="Proteomes" id="UP000823388"/>
    </source>
</evidence>
<keyword evidence="3" id="KW-1185">Reference proteome</keyword>
<feature type="compositionally biased region" description="Basic residues" evidence="1">
    <location>
        <begin position="132"/>
        <end position="145"/>
    </location>
</feature>
<name>A0A8T0T1R4_PANVG</name>
<organism evidence="2 3">
    <name type="scientific">Panicum virgatum</name>
    <name type="common">Blackwell switchgrass</name>
    <dbReference type="NCBI Taxonomy" id="38727"/>
    <lineage>
        <taxon>Eukaryota</taxon>
        <taxon>Viridiplantae</taxon>
        <taxon>Streptophyta</taxon>
        <taxon>Embryophyta</taxon>
        <taxon>Tracheophyta</taxon>
        <taxon>Spermatophyta</taxon>
        <taxon>Magnoliopsida</taxon>
        <taxon>Liliopsida</taxon>
        <taxon>Poales</taxon>
        <taxon>Poaceae</taxon>
        <taxon>PACMAD clade</taxon>
        <taxon>Panicoideae</taxon>
        <taxon>Panicodae</taxon>
        <taxon>Paniceae</taxon>
        <taxon>Panicinae</taxon>
        <taxon>Panicum</taxon>
        <taxon>Panicum sect. Hiantes</taxon>
    </lineage>
</organism>
<accession>A0A8T0T1R4</accession>
<evidence type="ECO:0000313" key="2">
    <source>
        <dbReference type="EMBL" id="KAG2605662.1"/>
    </source>
</evidence>
<gene>
    <name evidence="2" type="ORF">PVAP13_4NG096317</name>
</gene>
<proteinExistence type="predicted"/>
<dbReference type="Proteomes" id="UP000823388">
    <property type="component" value="Chromosome 4N"/>
</dbReference>
<reference evidence="2 3" key="1">
    <citation type="submission" date="2020-05" db="EMBL/GenBank/DDBJ databases">
        <title>WGS assembly of Panicum virgatum.</title>
        <authorList>
            <person name="Lovell J.T."/>
            <person name="Jenkins J."/>
            <person name="Shu S."/>
            <person name="Juenger T.E."/>
            <person name="Schmutz J."/>
        </authorList>
    </citation>
    <scope>NUCLEOTIDE SEQUENCE [LARGE SCALE GENOMIC DNA]</scope>
    <source>
        <strain evidence="3">cv. AP13</strain>
    </source>
</reference>
<sequence length="194" mass="19476">MRGGVAAKPLYSGGGGSRPAAGRPGGSVAPLPSDRSSRAYSRSGDGGSTSDVETDGGVGGAVAQTAPPAGAGALGRQGSGVDLRRGPALPAVTAPTRAASATPMPSLPDLEQHHGILHRQPARAGSSGCRGPKWHRGYRRGRGRRQAVVSSRPAGGEEPRTEKGVWRWLRWPGGCCGGGLSGGWGLRGMGASQG</sequence>
<dbReference type="EMBL" id="CM029044">
    <property type="protein sequence ID" value="KAG2605662.1"/>
    <property type="molecule type" value="Genomic_DNA"/>
</dbReference>
<evidence type="ECO:0000256" key="1">
    <source>
        <dbReference type="SAM" id="MobiDB-lite"/>
    </source>
</evidence>